<evidence type="ECO:0000256" key="7">
    <source>
        <dbReference type="SAM" id="MobiDB-lite"/>
    </source>
</evidence>
<dbReference type="PANTHER" id="PTHR23235:SF142">
    <property type="entry name" value="ZINC FINGER PROTEIN 384"/>
    <property type="match status" value="1"/>
</dbReference>
<keyword evidence="1" id="KW-0479">Metal-binding</keyword>
<reference evidence="9" key="1">
    <citation type="submission" date="2023-06" db="EMBL/GenBank/DDBJ databases">
        <title>Genome-scale phylogeny and comparative genomics of the fungal order Sordariales.</title>
        <authorList>
            <consortium name="Lawrence Berkeley National Laboratory"/>
            <person name="Hensen N."/>
            <person name="Bonometti L."/>
            <person name="Westerberg I."/>
            <person name="Brannstrom I.O."/>
            <person name="Guillou S."/>
            <person name="Cros-Aarteil S."/>
            <person name="Calhoun S."/>
            <person name="Haridas S."/>
            <person name="Kuo A."/>
            <person name="Mondo S."/>
            <person name="Pangilinan J."/>
            <person name="Riley R."/>
            <person name="LaButti K."/>
            <person name="Andreopoulos B."/>
            <person name="Lipzen A."/>
            <person name="Chen C."/>
            <person name="Yanf M."/>
            <person name="Daum C."/>
            <person name="Ng V."/>
            <person name="Clum A."/>
            <person name="Steindorff A."/>
            <person name="Ohm R."/>
            <person name="Martin F."/>
            <person name="Silar P."/>
            <person name="Natvig D."/>
            <person name="Lalanne C."/>
            <person name="Gautier V."/>
            <person name="Ament-velasquez S.L."/>
            <person name="Kruys A."/>
            <person name="Hutchinson M.I."/>
            <person name="Powell A.J."/>
            <person name="Barry K."/>
            <person name="Miller A.N."/>
            <person name="Grigoriev I.V."/>
            <person name="Debuchy R."/>
            <person name="Gladieux P."/>
            <person name="Thoren M.H."/>
            <person name="Johannesson H."/>
        </authorList>
    </citation>
    <scope>NUCLEOTIDE SEQUENCE</scope>
    <source>
        <strain evidence="9">SMH2392-1A</strain>
    </source>
</reference>
<evidence type="ECO:0000256" key="1">
    <source>
        <dbReference type="ARBA" id="ARBA00022723"/>
    </source>
</evidence>
<dbReference type="GeneID" id="85324165"/>
<accession>A0AA40EG11</accession>
<dbReference type="InterPro" id="IPR036236">
    <property type="entry name" value="Znf_C2H2_sf"/>
</dbReference>
<evidence type="ECO:0000256" key="5">
    <source>
        <dbReference type="ARBA" id="ARBA00023242"/>
    </source>
</evidence>
<dbReference type="SUPFAM" id="SSF57667">
    <property type="entry name" value="beta-beta-alpha zinc fingers"/>
    <property type="match status" value="3"/>
</dbReference>
<dbReference type="EMBL" id="JAUIRO010000001">
    <property type="protein sequence ID" value="KAK0733893.1"/>
    <property type="molecule type" value="Genomic_DNA"/>
</dbReference>
<dbReference type="FunFam" id="3.30.160.60:FF:000110">
    <property type="entry name" value="Zinc finger protein-like"/>
    <property type="match status" value="1"/>
</dbReference>
<evidence type="ECO:0000256" key="6">
    <source>
        <dbReference type="PROSITE-ProRule" id="PRU00042"/>
    </source>
</evidence>
<feature type="domain" description="C2H2-type" evidence="8">
    <location>
        <begin position="495"/>
        <end position="522"/>
    </location>
</feature>
<feature type="domain" description="C2H2-type" evidence="8">
    <location>
        <begin position="467"/>
        <end position="494"/>
    </location>
</feature>
<dbReference type="FunFam" id="3.30.160.60:FF:000005">
    <property type="entry name" value="Zinc finger protein 14 homolog"/>
    <property type="match status" value="1"/>
</dbReference>
<keyword evidence="10" id="KW-1185">Reference proteome</keyword>
<feature type="compositionally biased region" description="Low complexity" evidence="7">
    <location>
        <begin position="365"/>
        <end position="376"/>
    </location>
</feature>
<dbReference type="GO" id="GO:0000978">
    <property type="term" value="F:RNA polymerase II cis-regulatory region sequence-specific DNA binding"/>
    <property type="evidence" value="ECO:0007669"/>
    <property type="project" value="TreeGrafter"/>
</dbReference>
<dbReference type="SMART" id="SM00355">
    <property type="entry name" value="ZnF_C2H2"/>
    <property type="match status" value="6"/>
</dbReference>
<dbReference type="AlphaFoldDB" id="A0AA40EG11"/>
<dbReference type="Pfam" id="PF00096">
    <property type="entry name" value="zf-C2H2"/>
    <property type="match status" value="4"/>
</dbReference>
<dbReference type="PANTHER" id="PTHR23235">
    <property type="entry name" value="KRUEPPEL-LIKE TRANSCRIPTION FACTOR"/>
    <property type="match status" value="1"/>
</dbReference>
<dbReference type="RefSeq" id="XP_060302770.1">
    <property type="nucleotide sequence ID" value="XM_060440895.1"/>
</dbReference>
<dbReference type="PROSITE" id="PS50157">
    <property type="entry name" value="ZINC_FINGER_C2H2_2"/>
    <property type="match status" value="4"/>
</dbReference>
<keyword evidence="4" id="KW-0862">Zinc</keyword>
<dbReference type="GO" id="GO:0000981">
    <property type="term" value="F:DNA-binding transcription factor activity, RNA polymerase II-specific"/>
    <property type="evidence" value="ECO:0007669"/>
    <property type="project" value="TreeGrafter"/>
</dbReference>
<evidence type="ECO:0000313" key="9">
    <source>
        <dbReference type="EMBL" id="KAK0733893.1"/>
    </source>
</evidence>
<feature type="compositionally biased region" description="Low complexity" evidence="7">
    <location>
        <begin position="344"/>
        <end position="353"/>
    </location>
</feature>
<dbReference type="Proteomes" id="UP001172101">
    <property type="component" value="Unassembled WGS sequence"/>
</dbReference>
<organism evidence="9 10">
    <name type="scientific">Lasiosphaeria miniovina</name>
    <dbReference type="NCBI Taxonomy" id="1954250"/>
    <lineage>
        <taxon>Eukaryota</taxon>
        <taxon>Fungi</taxon>
        <taxon>Dikarya</taxon>
        <taxon>Ascomycota</taxon>
        <taxon>Pezizomycotina</taxon>
        <taxon>Sordariomycetes</taxon>
        <taxon>Sordariomycetidae</taxon>
        <taxon>Sordariales</taxon>
        <taxon>Lasiosphaeriaceae</taxon>
        <taxon>Lasiosphaeria</taxon>
    </lineage>
</organism>
<protein>
    <recommendedName>
        <fullName evidence="8">C2H2-type domain-containing protein</fullName>
    </recommendedName>
</protein>
<feature type="domain" description="C2H2-type" evidence="8">
    <location>
        <begin position="523"/>
        <end position="545"/>
    </location>
</feature>
<evidence type="ECO:0000256" key="2">
    <source>
        <dbReference type="ARBA" id="ARBA00022737"/>
    </source>
</evidence>
<keyword evidence="5" id="KW-0539">Nucleus</keyword>
<feature type="compositionally biased region" description="Polar residues" evidence="7">
    <location>
        <begin position="326"/>
        <end position="343"/>
    </location>
</feature>
<proteinExistence type="predicted"/>
<gene>
    <name evidence="9" type="ORF">B0T26DRAFT_686276</name>
</gene>
<dbReference type="GO" id="GO:0008270">
    <property type="term" value="F:zinc ion binding"/>
    <property type="evidence" value="ECO:0007669"/>
    <property type="project" value="UniProtKB-KW"/>
</dbReference>
<feature type="domain" description="C2H2-type" evidence="8">
    <location>
        <begin position="551"/>
        <end position="580"/>
    </location>
</feature>
<evidence type="ECO:0000259" key="8">
    <source>
        <dbReference type="PROSITE" id="PS50157"/>
    </source>
</evidence>
<comment type="caution">
    <text evidence="9">The sequence shown here is derived from an EMBL/GenBank/DDBJ whole genome shotgun (WGS) entry which is preliminary data.</text>
</comment>
<dbReference type="FunFam" id="3.30.160.60:FF:002343">
    <property type="entry name" value="Zinc finger protein 33A"/>
    <property type="match status" value="1"/>
</dbReference>
<evidence type="ECO:0000313" key="10">
    <source>
        <dbReference type="Proteomes" id="UP001172101"/>
    </source>
</evidence>
<feature type="region of interest" description="Disordered" evidence="7">
    <location>
        <begin position="326"/>
        <end position="380"/>
    </location>
</feature>
<keyword evidence="3 6" id="KW-0863">Zinc-finger</keyword>
<dbReference type="InterPro" id="IPR013087">
    <property type="entry name" value="Znf_C2H2_type"/>
</dbReference>
<evidence type="ECO:0000256" key="3">
    <source>
        <dbReference type="ARBA" id="ARBA00022771"/>
    </source>
</evidence>
<name>A0AA40EG11_9PEZI</name>
<keyword evidence="2" id="KW-0677">Repeat</keyword>
<evidence type="ECO:0000256" key="4">
    <source>
        <dbReference type="ARBA" id="ARBA00022833"/>
    </source>
</evidence>
<dbReference type="Gene3D" id="3.30.160.60">
    <property type="entry name" value="Classic Zinc Finger"/>
    <property type="match status" value="5"/>
</dbReference>
<dbReference type="PROSITE" id="PS00028">
    <property type="entry name" value="ZINC_FINGER_C2H2_1"/>
    <property type="match status" value="4"/>
</dbReference>
<sequence>MPNGATYGSHDDLCVDQCMGVGLYNGSNYFNHRGAPTTAAAAAAAAAAALLPRWSGHVTPARNLQPPFYNHYPLDLEDFSMSFRPGIAASQPNPYQPWFGQQLQQRPFQGSDDDCQSMGDLSCCDSQCTMTGKCTNIACANKEDACTDQSCPGIPANVPAEIVDGAAALISINHAPEQQHHNFGLPPSVMDGLGFGLHGSSQNHFMLDSSWLPSNNSGGNITSHILVAHPAKTQSNCTRPCPLDDPRNYSNCHVPMVYDNPSPFDQYGSVGSDLQLNQDHPVCGAEIPDPEAFLAHFNARHRPFFTSNAPELANTLHGQVVLPSNEAMSSSPITPLDTTDSGASTSTPSPFTPLSNNMDISDMKQSQSRSHSVVSSEATPFIAGPDDEHRCLWREESSSEICGQVFEDPGDLFTHTANDHIKYAKKGSEGFRCGWDDCPRSGPDATGFPQRSKIERHMQTHIGHKPHVCPTCHKGFSAKQALNQHMFIHTNQKPLECEICHKAFRYPSALTMHQRVHTGDKPLKCPICGKSFSESSNLSKHKRTHEVKGRFTCEFSGCDRNFHRQDQLRRHMKTHKREGNSKKIDLLSAKLEAVFDDQLQC</sequence>